<feature type="signal peptide" evidence="1">
    <location>
        <begin position="1"/>
        <end position="19"/>
    </location>
</feature>
<dbReference type="EMBL" id="JBHUNP010000001">
    <property type="protein sequence ID" value="MFD2646854.1"/>
    <property type="molecule type" value="Genomic_DNA"/>
</dbReference>
<organism evidence="3 4">
    <name type="scientific">Devosia albogilva</name>
    <dbReference type="NCBI Taxonomy" id="429726"/>
    <lineage>
        <taxon>Bacteria</taxon>
        <taxon>Pseudomonadati</taxon>
        <taxon>Pseudomonadota</taxon>
        <taxon>Alphaproteobacteria</taxon>
        <taxon>Hyphomicrobiales</taxon>
        <taxon>Devosiaceae</taxon>
        <taxon>Devosia</taxon>
    </lineage>
</organism>
<dbReference type="Gene3D" id="2.30.30.40">
    <property type="entry name" value="SH3 Domains"/>
    <property type="match status" value="1"/>
</dbReference>
<accession>A0ABW5QHL0</accession>
<dbReference type="InterPro" id="IPR003646">
    <property type="entry name" value="SH3-like_bac-type"/>
</dbReference>
<gene>
    <name evidence="3" type="ORF">ACFSX5_03490</name>
</gene>
<evidence type="ECO:0000313" key="3">
    <source>
        <dbReference type="EMBL" id="MFD2646854.1"/>
    </source>
</evidence>
<keyword evidence="1" id="KW-0732">Signal</keyword>
<name>A0ABW5QHL0_9HYPH</name>
<proteinExistence type="predicted"/>
<keyword evidence="4" id="KW-1185">Reference proteome</keyword>
<evidence type="ECO:0000259" key="2">
    <source>
        <dbReference type="Pfam" id="PF08239"/>
    </source>
</evidence>
<feature type="domain" description="SH3b" evidence="2">
    <location>
        <begin position="29"/>
        <end position="78"/>
    </location>
</feature>
<reference evidence="4" key="1">
    <citation type="journal article" date="2019" name="Int. J. Syst. Evol. Microbiol.">
        <title>The Global Catalogue of Microorganisms (GCM) 10K type strain sequencing project: providing services to taxonomists for standard genome sequencing and annotation.</title>
        <authorList>
            <consortium name="The Broad Institute Genomics Platform"/>
            <consortium name="The Broad Institute Genome Sequencing Center for Infectious Disease"/>
            <person name="Wu L."/>
            <person name="Ma J."/>
        </authorList>
    </citation>
    <scope>NUCLEOTIDE SEQUENCE [LARGE SCALE GENOMIC DNA]</scope>
    <source>
        <strain evidence="4">CCM 7427</strain>
    </source>
</reference>
<sequence>MRPLLAALALILAAGPALAEPTARVVGGNIPVYSGPGRGYPIIGRIPDGTTVPLEYCTRRDSEWCFIPDTGWVLGSYLVGWSGKIQVTPPDFMGPGW</sequence>
<feature type="chain" id="PRO_5045890934" evidence="1">
    <location>
        <begin position="20"/>
        <end position="97"/>
    </location>
</feature>
<protein>
    <submittedName>
        <fullName evidence="3">SH3 domain-containing protein</fullName>
    </submittedName>
</protein>
<dbReference type="Proteomes" id="UP001597521">
    <property type="component" value="Unassembled WGS sequence"/>
</dbReference>
<evidence type="ECO:0000313" key="4">
    <source>
        <dbReference type="Proteomes" id="UP001597521"/>
    </source>
</evidence>
<dbReference type="RefSeq" id="WP_386831813.1">
    <property type="nucleotide sequence ID" value="NZ_JBHUNP010000001.1"/>
</dbReference>
<evidence type="ECO:0000256" key="1">
    <source>
        <dbReference type="SAM" id="SignalP"/>
    </source>
</evidence>
<comment type="caution">
    <text evidence="3">The sequence shown here is derived from an EMBL/GenBank/DDBJ whole genome shotgun (WGS) entry which is preliminary data.</text>
</comment>
<dbReference type="Pfam" id="PF08239">
    <property type="entry name" value="SH3_3"/>
    <property type="match status" value="1"/>
</dbReference>